<dbReference type="KEGG" id="acab:QRX50_19320"/>
<name>A0A9Y2IQ95_9PSEU</name>
<protein>
    <submittedName>
        <fullName evidence="5">Helix-turn-helix domain-containing protein</fullName>
    </submittedName>
</protein>
<dbReference type="GO" id="GO:0003677">
    <property type="term" value="F:DNA binding"/>
    <property type="evidence" value="ECO:0007669"/>
    <property type="project" value="UniProtKB-KW"/>
</dbReference>
<dbReference type="AlphaFoldDB" id="A0A9Y2IQ95"/>
<dbReference type="InterPro" id="IPR036388">
    <property type="entry name" value="WH-like_DNA-bd_sf"/>
</dbReference>
<gene>
    <name evidence="5" type="ORF">QRX50_19320</name>
</gene>
<dbReference type="InterPro" id="IPR002577">
    <property type="entry name" value="HTH_HxlR"/>
</dbReference>
<evidence type="ECO:0000256" key="2">
    <source>
        <dbReference type="ARBA" id="ARBA00023125"/>
    </source>
</evidence>
<accession>A0A9Y2IQ95</accession>
<dbReference type="Proteomes" id="UP001236014">
    <property type="component" value="Chromosome"/>
</dbReference>
<dbReference type="Pfam" id="PF01638">
    <property type="entry name" value="HxlR"/>
    <property type="match status" value="1"/>
</dbReference>
<feature type="domain" description="HTH hxlR-type" evidence="4">
    <location>
        <begin position="32"/>
        <end position="131"/>
    </location>
</feature>
<organism evidence="5 6">
    <name type="scientific">Amycolatopsis carbonis</name>
    <dbReference type="NCBI Taxonomy" id="715471"/>
    <lineage>
        <taxon>Bacteria</taxon>
        <taxon>Bacillati</taxon>
        <taxon>Actinomycetota</taxon>
        <taxon>Actinomycetes</taxon>
        <taxon>Pseudonocardiales</taxon>
        <taxon>Pseudonocardiaceae</taxon>
        <taxon>Amycolatopsis</taxon>
    </lineage>
</organism>
<evidence type="ECO:0000256" key="1">
    <source>
        <dbReference type="ARBA" id="ARBA00023015"/>
    </source>
</evidence>
<dbReference type="EMBL" id="CP127294">
    <property type="protein sequence ID" value="WIX82773.1"/>
    <property type="molecule type" value="Genomic_DNA"/>
</dbReference>
<dbReference type="PANTHER" id="PTHR33204:SF18">
    <property type="entry name" value="TRANSCRIPTIONAL REGULATORY PROTEIN"/>
    <property type="match status" value="1"/>
</dbReference>
<dbReference type="Gene3D" id="1.10.10.10">
    <property type="entry name" value="Winged helix-like DNA-binding domain superfamily/Winged helix DNA-binding domain"/>
    <property type="match status" value="1"/>
</dbReference>
<reference evidence="5 6" key="1">
    <citation type="submission" date="2023-06" db="EMBL/GenBank/DDBJ databases">
        <authorList>
            <person name="Oyuntsetseg B."/>
            <person name="Kim S.B."/>
        </authorList>
    </citation>
    <scope>NUCLEOTIDE SEQUENCE [LARGE SCALE GENOMIC DNA]</scope>
    <source>
        <strain evidence="5 6">2-15</strain>
    </source>
</reference>
<evidence type="ECO:0000256" key="3">
    <source>
        <dbReference type="ARBA" id="ARBA00023163"/>
    </source>
</evidence>
<dbReference type="PROSITE" id="PS51118">
    <property type="entry name" value="HTH_HXLR"/>
    <property type="match status" value="1"/>
</dbReference>
<dbReference type="PANTHER" id="PTHR33204">
    <property type="entry name" value="TRANSCRIPTIONAL REGULATOR, MARR FAMILY"/>
    <property type="match status" value="1"/>
</dbReference>
<evidence type="ECO:0000259" key="4">
    <source>
        <dbReference type="PROSITE" id="PS51118"/>
    </source>
</evidence>
<dbReference type="SUPFAM" id="SSF46785">
    <property type="entry name" value="Winged helix' DNA-binding domain"/>
    <property type="match status" value="1"/>
</dbReference>
<keyword evidence="1" id="KW-0805">Transcription regulation</keyword>
<dbReference type="RefSeq" id="WP_285973338.1">
    <property type="nucleotide sequence ID" value="NZ_CP127294.1"/>
</dbReference>
<keyword evidence="2" id="KW-0238">DNA-binding</keyword>
<sequence>MAHTQEPETDLPVVTRVGRFVDRDAWTAEGWCKIERALELVGTRSAMILLREAFYGGRRFDELTRRTGLSDAVAAKRLKQLVDDGLLRLQPYREPGSRTRHEYVLTERGRSLFPVVVAMMSWGATLAGPAGGVELVHAGCGEPLLAAVRCAAGHDVTMADTEAQLSRDAKRARRA</sequence>
<proteinExistence type="predicted"/>
<dbReference type="InterPro" id="IPR036390">
    <property type="entry name" value="WH_DNA-bd_sf"/>
</dbReference>
<evidence type="ECO:0000313" key="5">
    <source>
        <dbReference type="EMBL" id="WIX82773.1"/>
    </source>
</evidence>
<keyword evidence="3" id="KW-0804">Transcription</keyword>
<evidence type="ECO:0000313" key="6">
    <source>
        <dbReference type="Proteomes" id="UP001236014"/>
    </source>
</evidence>
<keyword evidence="6" id="KW-1185">Reference proteome</keyword>